<evidence type="ECO:0000256" key="12">
    <source>
        <dbReference type="RuleBase" id="RU003784"/>
    </source>
</evidence>
<dbReference type="OrthoDB" id="9776390at2"/>
<comment type="subunit">
    <text evidence="10">Monomer.</text>
</comment>
<dbReference type="SUPFAM" id="SSF52540">
    <property type="entry name" value="P-loop containing nucleoside triphosphate hydrolases"/>
    <property type="match status" value="2"/>
</dbReference>
<dbReference type="KEGG" id="spoa:EQM13_08940"/>
<feature type="binding site" evidence="10">
    <location>
        <begin position="14"/>
        <end position="19"/>
    </location>
    <ligand>
        <name>substrate</name>
    </ligand>
</feature>
<dbReference type="NCBIfam" id="TIGR00174">
    <property type="entry name" value="miaA"/>
    <property type="match status" value="1"/>
</dbReference>
<evidence type="ECO:0000256" key="5">
    <source>
        <dbReference type="ARBA" id="ARBA00022694"/>
    </source>
</evidence>
<dbReference type="Proteomes" id="UP000287969">
    <property type="component" value="Chromosome"/>
</dbReference>
<dbReference type="InterPro" id="IPR039657">
    <property type="entry name" value="Dimethylallyltransferase"/>
</dbReference>
<feature type="region of interest" description="Interaction with substrate tRNA" evidence="10">
    <location>
        <begin position="37"/>
        <end position="40"/>
    </location>
</feature>
<evidence type="ECO:0000256" key="9">
    <source>
        <dbReference type="ARBA" id="ARBA00049563"/>
    </source>
</evidence>
<dbReference type="EMBL" id="CP035282">
    <property type="protein sequence ID" value="QAT61703.1"/>
    <property type="molecule type" value="Genomic_DNA"/>
</dbReference>
<dbReference type="EC" id="2.5.1.75" evidence="10"/>
<sequence>MPKKIPLCIIAGPTAVGKTDISISVAENLNGEIISADSMQIYKYMDIGTAKVKFEEMKNIPHYMIDIVYPDEEFSVADYKKRAKYYINKIDQNNKLPIVTGGTGFYINSLIYNLSFTEVPSNQELRNKYDLLCKNYGMEYIYEELKKVDVSSAKRINPNDKKRIIRALEIYYTTGKPMSYYYKDFRKRNNSYNAVIIGITMDREKLYKRINKRVEKMIEEGLIEEVNTLLKMGYGPELVSMQGIGYKEIIPYLKGKTTLENAISSIKTNSRRYAKRQLTWFRREKNIEWVNLDNYKSIEEVSDHIIKYVINKLNLNKNKEG</sequence>
<dbReference type="GO" id="GO:0005524">
    <property type="term" value="F:ATP binding"/>
    <property type="evidence" value="ECO:0007669"/>
    <property type="project" value="UniProtKB-UniRule"/>
</dbReference>
<dbReference type="HAMAP" id="MF_00185">
    <property type="entry name" value="IPP_trans"/>
    <property type="match status" value="1"/>
</dbReference>
<dbReference type="GO" id="GO:0006400">
    <property type="term" value="P:tRNA modification"/>
    <property type="evidence" value="ECO:0007669"/>
    <property type="project" value="TreeGrafter"/>
</dbReference>
<keyword evidence="7 10" id="KW-0067">ATP-binding</keyword>
<dbReference type="PANTHER" id="PTHR11088">
    <property type="entry name" value="TRNA DIMETHYLALLYLTRANSFERASE"/>
    <property type="match status" value="1"/>
</dbReference>
<keyword evidence="4 10" id="KW-0808">Transferase</keyword>
<evidence type="ECO:0000256" key="7">
    <source>
        <dbReference type="ARBA" id="ARBA00022840"/>
    </source>
</evidence>
<evidence type="ECO:0000256" key="2">
    <source>
        <dbReference type="ARBA" id="ARBA00003213"/>
    </source>
</evidence>
<keyword evidence="6 10" id="KW-0547">Nucleotide-binding</keyword>
<gene>
    <name evidence="10 14" type="primary">miaA</name>
    <name evidence="14" type="ORF">EQM13_08940</name>
</gene>
<dbReference type="GO" id="GO:0052381">
    <property type="term" value="F:tRNA dimethylallyltransferase activity"/>
    <property type="evidence" value="ECO:0007669"/>
    <property type="project" value="UniProtKB-UniRule"/>
</dbReference>
<dbReference type="InterPro" id="IPR018022">
    <property type="entry name" value="IPT"/>
</dbReference>
<evidence type="ECO:0000256" key="10">
    <source>
        <dbReference type="HAMAP-Rule" id="MF_00185"/>
    </source>
</evidence>
<keyword evidence="15" id="KW-1185">Reference proteome</keyword>
<dbReference type="Gene3D" id="1.10.20.140">
    <property type="match status" value="1"/>
</dbReference>
<dbReference type="Gene3D" id="3.40.50.300">
    <property type="entry name" value="P-loop containing nucleotide triphosphate hydrolases"/>
    <property type="match status" value="1"/>
</dbReference>
<comment type="similarity">
    <text evidence="3 10 13">Belongs to the IPP transferase family.</text>
</comment>
<organism evidence="14 15">
    <name type="scientific">Acidilutibacter cellobiosedens</name>
    <dbReference type="NCBI Taxonomy" id="2507161"/>
    <lineage>
        <taxon>Bacteria</taxon>
        <taxon>Bacillati</taxon>
        <taxon>Bacillota</taxon>
        <taxon>Tissierellia</taxon>
        <taxon>Tissierellales</taxon>
        <taxon>Acidilutibacteraceae</taxon>
        <taxon>Acidilutibacter</taxon>
    </lineage>
</organism>
<evidence type="ECO:0000256" key="13">
    <source>
        <dbReference type="RuleBase" id="RU003785"/>
    </source>
</evidence>
<evidence type="ECO:0000256" key="1">
    <source>
        <dbReference type="ARBA" id="ARBA00001946"/>
    </source>
</evidence>
<dbReference type="InterPro" id="IPR027417">
    <property type="entry name" value="P-loop_NTPase"/>
</dbReference>
<keyword evidence="5 10" id="KW-0819">tRNA processing</keyword>
<dbReference type="RefSeq" id="WP_071138677.1">
    <property type="nucleotide sequence ID" value="NZ_CP035282.1"/>
</dbReference>
<comment type="function">
    <text evidence="2 10 12">Catalyzes the transfer of a dimethylallyl group onto the adenine at position 37 in tRNAs that read codons beginning with uridine, leading to the formation of N6-(dimethylallyl)adenosine (i(6)A).</text>
</comment>
<keyword evidence="8 10" id="KW-0460">Magnesium</keyword>
<evidence type="ECO:0000313" key="14">
    <source>
        <dbReference type="EMBL" id="QAT61703.1"/>
    </source>
</evidence>
<comment type="caution">
    <text evidence="10">Lacks conserved residue(s) required for the propagation of feature annotation.</text>
</comment>
<reference evidence="15" key="1">
    <citation type="submission" date="2019-01" db="EMBL/GenBank/DDBJ databases">
        <title>Draft genomes of a novel of Sporanaerobacter strains.</title>
        <authorList>
            <person name="Ma S."/>
        </authorList>
    </citation>
    <scope>NUCLEOTIDE SEQUENCE [LARGE SCALE GENOMIC DNA]</scope>
    <source>
        <strain evidence="15">NJN-17</strain>
    </source>
</reference>
<dbReference type="PANTHER" id="PTHR11088:SF60">
    <property type="entry name" value="TRNA DIMETHYLALLYLTRANSFERASE"/>
    <property type="match status" value="1"/>
</dbReference>
<dbReference type="Pfam" id="PF01715">
    <property type="entry name" value="IPPT"/>
    <property type="match status" value="1"/>
</dbReference>
<feature type="site" description="Interaction with substrate tRNA" evidence="10">
    <location>
        <position position="103"/>
    </location>
</feature>
<feature type="site" description="Interaction with substrate tRNA" evidence="10">
    <location>
        <position position="126"/>
    </location>
</feature>
<evidence type="ECO:0000256" key="4">
    <source>
        <dbReference type="ARBA" id="ARBA00022679"/>
    </source>
</evidence>
<comment type="catalytic activity">
    <reaction evidence="9 10 11">
        <text>adenosine(37) in tRNA + dimethylallyl diphosphate = N(6)-dimethylallyladenosine(37) in tRNA + diphosphate</text>
        <dbReference type="Rhea" id="RHEA:26482"/>
        <dbReference type="Rhea" id="RHEA-COMP:10162"/>
        <dbReference type="Rhea" id="RHEA-COMP:10375"/>
        <dbReference type="ChEBI" id="CHEBI:33019"/>
        <dbReference type="ChEBI" id="CHEBI:57623"/>
        <dbReference type="ChEBI" id="CHEBI:74411"/>
        <dbReference type="ChEBI" id="CHEBI:74415"/>
        <dbReference type="EC" id="2.5.1.75"/>
    </reaction>
</comment>
<feature type="binding site" evidence="10">
    <location>
        <begin position="12"/>
        <end position="19"/>
    </location>
    <ligand>
        <name>ATP</name>
        <dbReference type="ChEBI" id="CHEBI:30616"/>
    </ligand>
</feature>
<comment type="cofactor">
    <cofactor evidence="1 10">
        <name>Mg(2+)</name>
        <dbReference type="ChEBI" id="CHEBI:18420"/>
    </cofactor>
</comment>
<name>A0A410QCF1_9FIRM</name>
<evidence type="ECO:0000256" key="3">
    <source>
        <dbReference type="ARBA" id="ARBA00005842"/>
    </source>
</evidence>
<evidence type="ECO:0000256" key="11">
    <source>
        <dbReference type="RuleBase" id="RU003783"/>
    </source>
</evidence>
<protein>
    <recommendedName>
        <fullName evidence="10">tRNA dimethylallyltransferase</fullName>
        <ecNumber evidence="10">2.5.1.75</ecNumber>
    </recommendedName>
    <alternativeName>
        <fullName evidence="10">Dimethylallyl diphosphate:tRNA dimethylallyltransferase</fullName>
        <shortName evidence="10">DMAPP:tRNA dimethylallyltransferase</shortName>
        <shortName evidence="10">DMATase</shortName>
    </alternativeName>
    <alternativeName>
        <fullName evidence="10">Isopentenyl-diphosphate:tRNA isopentenyltransferase</fullName>
        <shortName evidence="10">IPP transferase</shortName>
        <shortName evidence="10">IPPT</shortName>
        <shortName evidence="10">IPTase</shortName>
    </alternativeName>
</protein>
<proteinExistence type="inferred from homology"/>
<evidence type="ECO:0000256" key="8">
    <source>
        <dbReference type="ARBA" id="ARBA00022842"/>
    </source>
</evidence>
<evidence type="ECO:0000313" key="15">
    <source>
        <dbReference type="Proteomes" id="UP000287969"/>
    </source>
</evidence>
<dbReference type="AlphaFoldDB" id="A0A410QCF1"/>
<evidence type="ECO:0000256" key="6">
    <source>
        <dbReference type="ARBA" id="ARBA00022741"/>
    </source>
</evidence>
<accession>A0A410QCF1</accession>